<comment type="caution">
    <text evidence="9">Lacks conserved residue(s) required for the propagation of feature annotation.</text>
</comment>
<keyword evidence="9" id="KW-0406">Ion transport</keyword>
<dbReference type="GO" id="GO:0005384">
    <property type="term" value="F:manganese ion transmembrane transporter activity"/>
    <property type="evidence" value="ECO:0007669"/>
    <property type="project" value="InterPro"/>
</dbReference>
<feature type="region of interest" description="Disordered" evidence="10">
    <location>
        <begin position="1"/>
        <end position="35"/>
    </location>
</feature>
<feature type="transmembrane region" description="Helical" evidence="9">
    <location>
        <begin position="236"/>
        <end position="257"/>
    </location>
</feature>
<evidence type="ECO:0000256" key="5">
    <source>
        <dbReference type="ARBA" id="ARBA00022692"/>
    </source>
</evidence>
<gene>
    <name evidence="11" type="ORF">NE237_012927</name>
</gene>
<evidence type="ECO:0000256" key="7">
    <source>
        <dbReference type="ARBA" id="ARBA00023136"/>
    </source>
</evidence>
<sequence length="269" mass="29279">MDGNTSTHLLISQEEPDKRTHIQTETEQPKPNGPWKGECVKSVVYAGLDAIVTCFALISSISGGHLSSVDVLVLGFANLVADGISMGFGDFVSSSTEKDMAAKERQVTEWEINNQHGRLQQHEDDLIQRYQALGMDIHDAVTVVKVFSKYKDILVDEKMTIQKRMLPPDQAEKPWKNGLITFVAFLIFGSAPLLSFILLLPFTRNESIKFWGACVLAALALAILGLAKAKIAGQNYVFAVASTLITGAIAAASAYLIGWGLRNLAGVQE</sequence>
<evidence type="ECO:0000256" key="9">
    <source>
        <dbReference type="RuleBase" id="RU369115"/>
    </source>
</evidence>
<dbReference type="GO" id="GO:0005774">
    <property type="term" value="C:vacuolar membrane"/>
    <property type="evidence" value="ECO:0007669"/>
    <property type="project" value="UniProtKB-SubCell"/>
</dbReference>
<keyword evidence="12" id="KW-1185">Reference proteome</keyword>
<comment type="catalytic activity">
    <reaction evidence="8">
        <text>Fe(2+)(in) = Fe(2+)(out)</text>
        <dbReference type="Rhea" id="RHEA:28486"/>
        <dbReference type="ChEBI" id="CHEBI:29033"/>
    </reaction>
    <physiologicalReaction direction="left-to-right" evidence="8">
        <dbReference type="Rhea" id="RHEA:28487"/>
    </physiologicalReaction>
</comment>
<keyword evidence="3" id="KW-0408">Iron</keyword>
<feature type="compositionally biased region" description="Polar residues" evidence="10">
    <location>
        <begin position="1"/>
        <end position="10"/>
    </location>
</feature>
<dbReference type="GO" id="GO:0140315">
    <property type="term" value="F:iron ion sequestering activity"/>
    <property type="evidence" value="ECO:0007669"/>
    <property type="project" value="UniProtKB-UniRule"/>
</dbReference>
<reference evidence="11" key="1">
    <citation type="journal article" date="2023" name="Plant J.">
        <title>The genome of the king protea, Protea cynaroides.</title>
        <authorList>
            <person name="Chang J."/>
            <person name="Duong T.A."/>
            <person name="Schoeman C."/>
            <person name="Ma X."/>
            <person name="Roodt D."/>
            <person name="Barker N."/>
            <person name="Li Z."/>
            <person name="Van de Peer Y."/>
            <person name="Mizrachi E."/>
        </authorList>
    </citation>
    <scope>NUCLEOTIDE SEQUENCE</scope>
    <source>
        <tissue evidence="11">Young leaves</tissue>
    </source>
</reference>
<dbReference type="OrthoDB" id="73465at2759"/>
<dbReference type="EMBL" id="JAMYWD010000011">
    <property type="protein sequence ID" value="KAJ4956144.1"/>
    <property type="molecule type" value="Genomic_DNA"/>
</dbReference>
<accession>A0A9Q0GYW6</accession>
<dbReference type="PANTHER" id="PTHR31851">
    <property type="entry name" value="FE(2+)/MN(2+) TRANSPORTER PCL1"/>
    <property type="match status" value="1"/>
</dbReference>
<dbReference type="GO" id="GO:0005381">
    <property type="term" value="F:iron ion transmembrane transporter activity"/>
    <property type="evidence" value="ECO:0007669"/>
    <property type="project" value="UniProtKB-UniRule"/>
</dbReference>
<name>A0A9Q0GYW6_9MAGN</name>
<keyword evidence="9" id="KW-0813">Transport</keyword>
<evidence type="ECO:0000256" key="1">
    <source>
        <dbReference type="ARBA" id="ARBA00004128"/>
    </source>
</evidence>
<evidence type="ECO:0000256" key="10">
    <source>
        <dbReference type="SAM" id="MobiDB-lite"/>
    </source>
</evidence>
<comment type="function">
    <text evidence="9">Vacuolar Fe(2+) uptake transporter.</text>
</comment>
<comment type="similarity">
    <text evidence="2 9">Belongs to the CCC1 family.</text>
</comment>
<evidence type="ECO:0000256" key="2">
    <source>
        <dbReference type="ARBA" id="ARBA00007049"/>
    </source>
</evidence>
<evidence type="ECO:0000256" key="8">
    <source>
        <dbReference type="ARBA" id="ARBA00044464"/>
    </source>
</evidence>
<dbReference type="Proteomes" id="UP001141806">
    <property type="component" value="Unassembled WGS sequence"/>
</dbReference>
<keyword evidence="5 9" id="KW-0812">Transmembrane</keyword>
<evidence type="ECO:0000313" key="11">
    <source>
        <dbReference type="EMBL" id="KAJ4956144.1"/>
    </source>
</evidence>
<feature type="transmembrane region" description="Helical" evidence="9">
    <location>
        <begin position="179"/>
        <end position="202"/>
    </location>
</feature>
<keyword evidence="6 9" id="KW-1133">Transmembrane helix</keyword>
<dbReference type="GO" id="GO:0030026">
    <property type="term" value="P:intracellular manganese ion homeostasis"/>
    <property type="evidence" value="ECO:0007669"/>
    <property type="project" value="InterPro"/>
</dbReference>
<dbReference type="Pfam" id="PF01988">
    <property type="entry name" value="VIT1"/>
    <property type="match status" value="1"/>
</dbReference>
<comment type="subcellular location">
    <subcellularLocation>
        <location evidence="1 9">Vacuole membrane</location>
        <topology evidence="1 9">Multi-pass membrane protein</topology>
    </subcellularLocation>
</comment>
<proteinExistence type="inferred from homology"/>
<evidence type="ECO:0000256" key="4">
    <source>
        <dbReference type="ARBA" id="ARBA00022554"/>
    </source>
</evidence>
<organism evidence="11 12">
    <name type="scientific">Protea cynaroides</name>
    <dbReference type="NCBI Taxonomy" id="273540"/>
    <lineage>
        <taxon>Eukaryota</taxon>
        <taxon>Viridiplantae</taxon>
        <taxon>Streptophyta</taxon>
        <taxon>Embryophyta</taxon>
        <taxon>Tracheophyta</taxon>
        <taxon>Spermatophyta</taxon>
        <taxon>Magnoliopsida</taxon>
        <taxon>Proteales</taxon>
        <taxon>Proteaceae</taxon>
        <taxon>Protea</taxon>
    </lineage>
</organism>
<feature type="compositionally biased region" description="Basic and acidic residues" evidence="10">
    <location>
        <begin position="15"/>
        <end position="28"/>
    </location>
</feature>
<keyword evidence="3" id="KW-0410">Iron transport</keyword>
<evidence type="ECO:0000256" key="3">
    <source>
        <dbReference type="ARBA" id="ARBA00022496"/>
    </source>
</evidence>
<comment type="caution">
    <text evidence="11">The sequence shown here is derived from an EMBL/GenBank/DDBJ whole genome shotgun (WGS) entry which is preliminary data.</text>
</comment>
<evidence type="ECO:0000256" key="6">
    <source>
        <dbReference type="ARBA" id="ARBA00022989"/>
    </source>
</evidence>
<evidence type="ECO:0000313" key="12">
    <source>
        <dbReference type="Proteomes" id="UP001141806"/>
    </source>
</evidence>
<keyword evidence="4 9" id="KW-0926">Vacuole</keyword>
<protein>
    <recommendedName>
        <fullName evidence="9">Vacuolar iron transporter</fullName>
    </recommendedName>
</protein>
<dbReference type="AlphaFoldDB" id="A0A9Q0GYW6"/>
<keyword evidence="7 9" id="KW-0472">Membrane</keyword>
<dbReference type="InterPro" id="IPR008217">
    <property type="entry name" value="Ccc1_fam"/>
</dbReference>
<feature type="transmembrane region" description="Helical" evidence="9">
    <location>
        <begin position="208"/>
        <end position="227"/>
    </location>
</feature>